<comment type="catalytic activity">
    <reaction evidence="7">
        <text>L-cysteinyl-[prolipoprotein] + a 1,2-diacyl-sn-glycero-3-phospho-(1'-sn-glycerol) = an S-1,2-diacyl-sn-glyceryl-L-cysteinyl-[prolipoprotein] + sn-glycerol 1-phosphate + H(+)</text>
        <dbReference type="Rhea" id="RHEA:56712"/>
        <dbReference type="Rhea" id="RHEA-COMP:14679"/>
        <dbReference type="Rhea" id="RHEA-COMP:14680"/>
        <dbReference type="ChEBI" id="CHEBI:15378"/>
        <dbReference type="ChEBI" id="CHEBI:29950"/>
        <dbReference type="ChEBI" id="CHEBI:57685"/>
        <dbReference type="ChEBI" id="CHEBI:64716"/>
        <dbReference type="ChEBI" id="CHEBI:140658"/>
        <dbReference type="EC" id="2.5.1.145"/>
    </reaction>
</comment>
<feature type="transmembrane region" description="Helical" evidence="7">
    <location>
        <begin position="231"/>
        <end position="256"/>
    </location>
</feature>
<feature type="transmembrane region" description="Helical" evidence="7">
    <location>
        <begin position="207"/>
        <end position="225"/>
    </location>
</feature>
<evidence type="ECO:0000256" key="1">
    <source>
        <dbReference type="ARBA" id="ARBA00007150"/>
    </source>
</evidence>
<dbReference type="NCBIfam" id="TIGR00544">
    <property type="entry name" value="lgt"/>
    <property type="match status" value="1"/>
</dbReference>
<keyword evidence="5 7" id="KW-1133">Transmembrane helix</keyword>
<evidence type="ECO:0000256" key="3">
    <source>
        <dbReference type="ARBA" id="ARBA00022679"/>
    </source>
</evidence>
<accession>A0AAW6B8F1</accession>
<organism evidence="8 9">
    <name type="scientific">Lactobacillus amylovorus</name>
    <dbReference type="NCBI Taxonomy" id="1604"/>
    <lineage>
        <taxon>Bacteria</taxon>
        <taxon>Bacillati</taxon>
        <taxon>Bacillota</taxon>
        <taxon>Bacilli</taxon>
        <taxon>Lactobacillales</taxon>
        <taxon>Lactobacillaceae</taxon>
        <taxon>Lactobacillus</taxon>
    </lineage>
</organism>
<evidence type="ECO:0000256" key="6">
    <source>
        <dbReference type="ARBA" id="ARBA00023136"/>
    </source>
</evidence>
<dbReference type="GO" id="GO:0042158">
    <property type="term" value="P:lipoprotein biosynthetic process"/>
    <property type="evidence" value="ECO:0007669"/>
    <property type="project" value="UniProtKB-UniRule"/>
</dbReference>
<dbReference type="PROSITE" id="PS01311">
    <property type="entry name" value="LGT"/>
    <property type="match status" value="1"/>
</dbReference>
<evidence type="ECO:0000313" key="8">
    <source>
        <dbReference type="EMBL" id="MDB6246022.1"/>
    </source>
</evidence>
<evidence type="ECO:0000256" key="2">
    <source>
        <dbReference type="ARBA" id="ARBA00022475"/>
    </source>
</evidence>
<keyword evidence="4 7" id="KW-0812">Transmembrane</keyword>
<keyword evidence="2 7" id="KW-1003">Cell membrane</keyword>
<comment type="function">
    <text evidence="7">Catalyzes the transfer of the diacylglyceryl group from phosphatidylglycerol to the sulfhydryl group of the N-terminal cysteine of a prolipoprotein, the first step in the formation of mature lipoproteins.</text>
</comment>
<dbReference type="Proteomes" id="UP001141961">
    <property type="component" value="Unassembled WGS sequence"/>
</dbReference>
<feature type="binding site" evidence="7">
    <location>
        <position position="135"/>
    </location>
    <ligand>
        <name>a 1,2-diacyl-sn-glycero-3-phospho-(1'-sn-glycerol)</name>
        <dbReference type="ChEBI" id="CHEBI:64716"/>
    </ligand>
</feature>
<comment type="similarity">
    <text evidence="1 7">Belongs to the Lgt family.</text>
</comment>
<evidence type="ECO:0000256" key="5">
    <source>
        <dbReference type="ARBA" id="ARBA00022989"/>
    </source>
</evidence>
<comment type="caution">
    <text evidence="8">The sequence shown here is derived from an EMBL/GenBank/DDBJ whole genome shotgun (WGS) entry which is preliminary data.</text>
</comment>
<feature type="transmembrane region" description="Helical" evidence="7">
    <location>
        <begin position="20"/>
        <end position="38"/>
    </location>
</feature>
<dbReference type="InterPro" id="IPR001640">
    <property type="entry name" value="Lgt"/>
</dbReference>
<dbReference type="EMBL" id="JAOTHD010000003">
    <property type="protein sequence ID" value="MDB6246022.1"/>
    <property type="molecule type" value="Genomic_DNA"/>
</dbReference>
<dbReference type="HAMAP" id="MF_01147">
    <property type="entry name" value="Lgt"/>
    <property type="match status" value="1"/>
</dbReference>
<comment type="pathway">
    <text evidence="7">Protein modification; lipoprotein biosynthesis (diacylglyceryl transfer).</text>
</comment>
<comment type="subcellular location">
    <subcellularLocation>
        <location evidence="7">Cell membrane</location>
        <topology evidence="7">Multi-pass membrane protein</topology>
    </subcellularLocation>
</comment>
<dbReference type="RefSeq" id="WP_271326752.1">
    <property type="nucleotide sequence ID" value="NZ_JAOTHC010000004.1"/>
</dbReference>
<dbReference type="PANTHER" id="PTHR30589">
    <property type="entry name" value="PROLIPOPROTEIN DIACYLGLYCERYL TRANSFERASE"/>
    <property type="match status" value="1"/>
</dbReference>
<dbReference type="PANTHER" id="PTHR30589:SF0">
    <property type="entry name" value="PHOSPHATIDYLGLYCEROL--PROLIPOPROTEIN DIACYLGLYCERYL TRANSFERASE"/>
    <property type="match status" value="1"/>
</dbReference>
<dbReference type="EC" id="2.5.1.145" evidence="7"/>
<keyword evidence="6 7" id="KW-0472">Membrane</keyword>
<feature type="transmembrane region" description="Helical" evidence="7">
    <location>
        <begin position="84"/>
        <end position="110"/>
    </location>
</feature>
<feature type="transmembrane region" description="Helical" evidence="7">
    <location>
        <begin position="177"/>
        <end position="195"/>
    </location>
</feature>
<keyword evidence="3 7" id="KW-0808">Transferase</keyword>
<dbReference type="GO" id="GO:0005886">
    <property type="term" value="C:plasma membrane"/>
    <property type="evidence" value="ECO:0007669"/>
    <property type="project" value="UniProtKB-SubCell"/>
</dbReference>
<gene>
    <name evidence="7 8" type="primary">lgt</name>
    <name evidence="8" type="ORF">ODV14_01390</name>
</gene>
<reference evidence="8" key="2">
    <citation type="submission" date="2022-10" db="EMBL/GenBank/DDBJ databases">
        <authorList>
            <person name="Kostovova I."/>
            <person name="Moravkova M."/>
            <person name="Pechar R."/>
        </authorList>
    </citation>
    <scope>NUCLEOTIDE SEQUENCE</scope>
    <source>
        <strain evidence="8">M597B</strain>
    </source>
</reference>
<name>A0AAW6B8F1_LACAM</name>
<dbReference type="GO" id="GO:0008961">
    <property type="term" value="F:phosphatidylglycerol-prolipoprotein diacylglyceryl transferase activity"/>
    <property type="evidence" value="ECO:0007669"/>
    <property type="project" value="UniProtKB-UniRule"/>
</dbReference>
<evidence type="ECO:0000313" key="9">
    <source>
        <dbReference type="Proteomes" id="UP001141961"/>
    </source>
</evidence>
<reference evidence="8" key="1">
    <citation type="journal article" date="2022" name="Microorganisms">
        <title>Antibiotic Susceptibility, Resistance Gene Determinants and Corresponding Genomic Regions in Lactobacillus amylovorus Isolates Derived from Wild Boars and Domestic Pigs.</title>
        <authorList>
            <person name="Moravkova M."/>
            <person name="Kostovova I."/>
            <person name="Kavanova K."/>
            <person name="Pechar R."/>
            <person name="Stanek S."/>
            <person name="Brychta A."/>
            <person name="Zeman M."/>
            <person name="Kubasova T."/>
        </authorList>
    </citation>
    <scope>NUCLEOTIDE SEQUENCE</scope>
    <source>
        <strain evidence="8">M597B</strain>
    </source>
</reference>
<evidence type="ECO:0000256" key="7">
    <source>
        <dbReference type="HAMAP-Rule" id="MF_01147"/>
    </source>
</evidence>
<dbReference type="AlphaFoldDB" id="A0AAW6B8F1"/>
<dbReference type="Pfam" id="PF01790">
    <property type="entry name" value="LGT"/>
    <property type="match status" value="1"/>
</dbReference>
<feature type="transmembrane region" description="Helical" evidence="7">
    <location>
        <begin position="50"/>
        <end position="72"/>
    </location>
</feature>
<protein>
    <recommendedName>
        <fullName evidence="7">Phosphatidylglycerol--prolipoprotein diacylglyceryl transferase</fullName>
        <ecNumber evidence="7">2.5.1.145</ecNumber>
    </recommendedName>
</protein>
<proteinExistence type="inferred from homology"/>
<sequence>MTKLVINPVAFQLGNLSVKWYGIIMAVAIILAAFMAINEGKKRHIIPDDFVDLLLWAVPLGYVGARIYYVIFEWGYYSQHPDQIIAIWNGGIAIYGGLIAGLIVLLVFCYKRELPPFLMLDIITPGVMAAQILGRWGNFVNQEAHGGSTTLHFLQSLHLPEFIIQQMKIGGTYYKPTFLYESFFNLIGLILILSLRHKKHVFKQGEVFMTYLLWYSVVRFFVEGMRTDSLYIFGIIRVSQALSLVLFIATIILWIYRRKVVKPKWYLEGSGLKYPYTRD</sequence>
<evidence type="ECO:0000256" key="4">
    <source>
        <dbReference type="ARBA" id="ARBA00022692"/>
    </source>
</evidence>